<dbReference type="GO" id="GO:0098609">
    <property type="term" value="P:cell-cell adhesion"/>
    <property type="evidence" value="ECO:0007669"/>
    <property type="project" value="TreeGrafter"/>
</dbReference>
<dbReference type="SUPFAM" id="SSF50729">
    <property type="entry name" value="PH domain-like"/>
    <property type="match status" value="1"/>
</dbReference>
<dbReference type="EMBL" id="UZAI01001556">
    <property type="protein sequence ID" value="VDO63152.1"/>
    <property type="molecule type" value="Genomic_DNA"/>
</dbReference>
<dbReference type="Pfam" id="PF02174">
    <property type="entry name" value="IRS"/>
    <property type="match status" value="1"/>
</dbReference>
<evidence type="ECO:0000313" key="2">
    <source>
        <dbReference type="EMBL" id="VDO63152.1"/>
    </source>
</evidence>
<evidence type="ECO:0000313" key="3">
    <source>
        <dbReference type="Proteomes" id="UP000277204"/>
    </source>
</evidence>
<gene>
    <name evidence="2" type="ORF">SMRZ_LOCUS4776</name>
</gene>
<dbReference type="AlphaFoldDB" id="A0A183LLV1"/>
<reference evidence="2 3" key="1">
    <citation type="submission" date="2018-11" db="EMBL/GenBank/DDBJ databases">
        <authorList>
            <consortium name="Pathogen Informatics"/>
        </authorList>
    </citation>
    <scope>NUCLEOTIDE SEQUENCE [LARGE SCALE GENOMIC DNA]</scope>
    <source>
        <strain evidence="2 3">Zambia</strain>
    </source>
</reference>
<dbReference type="GO" id="GO:0005178">
    <property type="term" value="F:integrin binding"/>
    <property type="evidence" value="ECO:0007669"/>
    <property type="project" value="TreeGrafter"/>
</dbReference>
<dbReference type="PANTHER" id="PTHR19981:SF1">
    <property type="entry name" value="RHEA, ISOFORM B"/>
    <property type="match status" value="1"/>
</dbReference>
<dbReference type="PANTHER" id="PTHR19981">
    <property type="entry name" value="TALIN"/>
    <property type="match status" value="1"/>
</dbReference>
<dbReference type="GO" id="GO:0005925">
    <property type="term" value="C:focal adhesion"/>
    <property type="evidence" value="ECO:0007669"/>
    <property type="project" value="TreeGrafter"/>
</dbReference>
<dbReference type="GO" id="GO:0030036">
    <property type="term" value="P:actin cytoskeleton organization"/>
    <property type="evidence" value="ECO:0007669"/>
    <property type="project" value="TreeGrafter"/>
</dbReference>
<dbReference type="InterPro" id="IPR011993">
    <property type="entry name" value="PH-like_dom_sf"/>
</dbReference>
<name>A0A183LLV1_9TREM</name>
<evidence type="ECO:0000259" key="1">
    <source>
        <dbReference type="Pfam" id="PF02174"/>
    </source>
</evidence>
<organism evidence="2 3">
    <name type="scientific">Schistosoma margrebowiei</name>
    <dbReference type="NCBI Taxonomy" id="48269"/>
    <lineage>
        <taxon>Eukaryota</taxon>
        <taxon>Metazoa</taxon>
        <taxon>Spiralia</taxon>
        <taxon>Lophotrochozoa</taxon>
        <taxon>Platyhelminthes</taxon>
        <taxon>Trematoda</taxon>
        <taxon>Digenea</taxon>
        <taxon>Strigeidida</taxon>
        <taxon>Schistosomatoidea</taxon>
        <taxon>Schistosomatidae</taxon>
        <taxon>Schistosoma</taxon>
    </lineage>
</organism>
<dbReference type="GO" id="GO:0005886">
    <property type="term" value="C:plasma membrane"/>
    <property type="evidence" value="ECO:0007669"/>
    <property type="project" value="TreeGrafter"/>
</dbReference>
<dbReference type="Proteomes" id="UP000277204">
    <property type="component" value="Unassembled WGS sequence"/>
</dbReference>
<accession>A0A183LLV1</accession>
<protein>
    <recommendedName>
        <fullName evidence="1">IRS-type PTB domain-containing protein</fullName>
    </recommendedName>
</protein>
<dbReference type="InterPro" id="IPR002404">
    <property type="entry name" value="IRS_PTB"/>
</dbReference>
<feature type="domain" description="IRS-type PTB" evidence="1">
    <location>
        <begin position="7"/>
        <end position="59"/>
    </location>
</feature>
<sequence length="71" mass="8485">MLSYFFQEKLKGRNKLVPRLFGVSKESVMRVDEKTKEIIETWSLTRIRRWAATANLFTLVCIILFISKRNY</sequence>
<dbReference type="GO" id="GO:0005737">
    <property type="term" value="C:cytoplasm"/>
    <property type="evidence" value="ECO:0007669"/>
    <property type="project" value="TreeGrafter"/>
</dbReference>
<proteinExistence type="predicted"/>
<dbReference type="STRING" id="48269.A0A183LLV1"/>
<keyword evidence="3" id="KW-1185">Reference proteome</keyword>
<dbReference type="Gene3D" id="2.30.29.30">
    <property type="entry name" value="Pleckstrin-homology domain (PH domain)/Phosphotyrosine-binding domain (PTB)"/>
    <property type="match status" value="1"/>
</dbReference>